<keyword evidence="7 16" id="KW-0812">Transmembrane</keyword>
<comment type="similarity">
    <text evidence="13">Belongs to the SAT4 family.</text>
</comment>
<dbReference type="OrthoDB" id="5329176at2759"/>
<dbReference type="GeneID" id="20707604"/>
<dbReference type="GO" id="GO:0098552">
    <property type="term" value="C:side of membrane"/>
    <property type="evidence" value="ECO:0007669"/>
    <property type="project" value="UniProtKB-KW"/>
</dbReference>
<evidence type="ECO:0000256" key="6">
    <source>
        <dbReference type="ARBA" id="ARBA00022622"/>
    </source>
</evidence>
<dbReference type="eggNOG" id="ENOG502SN7T">
    <property type="taxonomic scope" value="Eukaryota"/>
</dbReference>
<keyword evidence="10 16" id="KW-0472">Membrane</keyword>
<reference evidence="19" key="2">
    <citation type="journal article" date="2011" name="PLoS Pathog.">
        <title>Comparative genomics yields insights into niche adaptation of plant vascular wilt pathogens.</title>
        <authorList>
            <person name="Klosterman S.J."/>
            <person name="Subbarao K.V."/>
            <person name="Kang S."/>
            <person name="Veronese P."/>
            <person name="Gold S.E."/>
            <person name="Thomma B.P.H.J."/>
            <person name="Chen Z."/>
            <person name="Henrissat B."/>
            <person name="Lee Y.-H."/>
            <person name="Park J."/>
            <person name="Garcia-Pedrajas M.D."/>
            <person name="Barbara D.J."/>
            <person name="Anchieta A."/>
            <person name="de Jonge R."/>
            <person name="Santhanam P."/>
            <person name="Maruthachalam K."/>
            <person name="Atallah Z."/>
            <person name="Amyotte S.G."/>
            <person name="Paz Z."/>
            <person name="Inderbitzin P."/>
            <person name="Hayes R.J."/>
            <person name="Heiman D.I."/>
            <person name="Young S."/>
            <person name="Zeng Q."/>
            <person name="Engels R."/>
            <person name="Galagan J."/>
            <person name="Cuomo C.A."/>
            <person name="Dobinson K.F."/>
            <person name="Ma L.-J."/>
        </authorList>
    </citation>
    <scope>NUCLEOTIDE SEQUENCE [LARGE SCALE GENOMIC DNA]</scope>
    <source>
        <strain evidence="19">VdLs.17 / ATCC MYA-4575 / FGSC 10137</strain>
    </source>
</reference>
<dbReference type="Pfam" id="PF05730">
    <property type="entry name" value="CFEM"/>
    <property type="match status" value="1"/>
</dbReference>
<dbReference type="PANTHER" id="PTHR33048">
    <property type="entry name" value="PTH11-LIKE INTEGRAL MEMBRANE PROTEIN (AFU_ORTHOLOGUE AFUA_5G11245)"/>
    <property type="match status" value="1"/>
</dbReference>
<feature type="disulfide bond" evidence="14">
    <location>
        <begin position="46"/>
        <end position="79"/>
    </location>
</feature>
<evidence type="ECO:0000313" key="19">
    <source>
        <dbReference type="Proteomes" id="UP000001611"/>
    </source>
</evidence>
<dbReference type="InterPro" id="IPR008427">
    <property type="entry name" value="Extracellular_membr_CFEM_dom"/>
</dbReference>
<evidence type="ECO:0000256" key="3">
    <source>
        <dbReference type="ARBA" id="ARBA00004613"/>
    </source>
</evidence>
<evidence type="ECO:0000256" key="4">
    <source>
        <dbReference type="ARBA" id="ARBA00010031"/>
    </source>
</evidence>
<feature type="compositionally biased region" description="Basic and acidic residues" evidence="15">
    <location>
        <begin position="422"/>
        <end position="431"/>
    </location>
</feature>
<keyword evidence="11 14" id="KW-1015">Disulfide bond</keyword>
<evidence type="ECO:0000259" key="17">
    <source>
        <dbReference type="PROSITE" id="PS52012"/>
    </source>
</evidence>
<evidence type="ECO:0000256" key="15">
    <source>
        <dbReference type="SAM" id="MobiDB-lite"/>
    </source>
</evidence>
<feature type="transmembrane region" description="Helical" evidence="16">
    <location>
        <begin position="246"/>
        <end position="266"/>
    </location>
</feature>
<feature type="compositionally biased region" description="Basic and acidic residues" evidence="15">
    <location>
        <begin position="459"/>
        <end position="473"/>
    </location>
</feature>
<comment type="caution">
    <text evidence="14">Lacks conserved residue(s) required for the propagation of feature annotation.</text>
</comment>
<dbReference type="SMART" id="SM00747">
    <property type="entry name" value="CFEM"/>
    <property type="match status" value="1"/>
</dbReference>
<feature type="region of interest" description="Disordered" evidence="15">
    <location>
        <begin position="454"/>
        <end position="473"/>
    </location>
</feature>
<comment type="similarity">
    <text evidence="4">Belongs to the RBT5 family.</text>
</comment>
<keyword evidence="19" id="KW-1185">Reference proteome</keyword>
<keyword evidence="9 16" id="KW-1133">Transmembrane helix</keyword>
<evidence type="ECO:0000256" key="16">
    <source>
        <dbReference type="SAM" id="Phobius"/>
    </source>
</evidence>
<keyword evidence="12" id="KW-0449">Lipoprotein</keyword>
<evidence type="ECO:0000256" key="2">
    <source>
        <dbReference type="ARBA" id="ARBA00004589"/>
    </source>
</evidence>
<feature type="transmembrane region" description="Helical" evidence="16">
    <location>
        <begin position="124"/>
        <end position="143"/>
    </location>
</feature>
<dbReference type="GO" id="GO:0005576">
    <property type="term" value="C:extracellular region"/>
    <property type="evidence" value="ECO:0007669"/>
    <property type="project" value="UniProtKB-SubCell"/>
</dbReference>
<evidence type="ECO:0000313" key="18">
    <source>
        <dbReference type="EMBL" id="EGY15287.1"/>
    </source>
</evidence>
<evidence type="ECO:0000256" key="12">
    <source>
        <dbReference type="ARBA" id="ARBA00023288"/>
    </source>
</evidence>
<dbReference type="RefSeq" id="XP_009657450.1">
    <property type="nucleotide sequence ID" value="XM_009659155.1"/>
</dbReference>
<accession>G2X8K0</accession>
<dbReference type="InParanoid" id="G2X8K0"/>
<evidence type="ECO:0000256" key="11">
    <source>
        <dbReference type="ARBA" id="ARBA00023157"/>
    </source>
</evidence>
<feature type="region of interest" description="Disordered" evidence="15">
    <location>
        <begin position="312"/>
        <end position="346"/>
    </location>
</feature>
<dbReference type="InterPro" id="IPR049326">
    <property type="entry name" value="Rhodopsin_dom_fungi"/>
</dbReference>
<dbReference type="KEGG" id="vda:VDAG_06141"/>
<dbReference type="HOGENOM" id="CLU_577721_0_0_1"/>
<feature type="transmembrane region" description="Helical" evidence="16">
    <location>
        <begin position="163"/>
        <end position="190"/>
    </location>
</feature>
<evidence type="ECO:0000256" key="10">
    <source>
        <dbReference type="ARBA" id="ARBA00023136"/>
    </source>
</evidence>
<feature type="compositionally biased region" description="Polar residues" evidence="15">
    <location>
        <begin position="399"/>
        <end position="417"/>
    </location>
</feature>
<feature type="compositionally biased region" description="Acidic residues" evidence="15">
    <location>
        <begin position="321"/>
        <end position="335"/>
    </location>
</feature>
<evidence type="ECO:0000256" key="9">
    <source>
        <dbReference type="ARBA" id="ARBA00022989"/>
    </source>
</evidence>
<dbReference type="PROSITE" id="PS52012">
    <property type="entry name" value="CFEM"/>
    <property type="match status" value="1"/>
</dbReference>
<reference evidence="18 19" key="1">
    <citation type="submission" date="2008-03" db="EMBL/GenBank/DDBJ databases">
        <title>The Genome Sequence of Verticillium dahliae VdLs.17.</title>
        <authorList>
            <consortium name="The Broad Institute Genome Sequencing Platform"/>
            <person name="Ma L.-J.J."/>
            <person name="Klosterman S.J."/>
            <person name="Subbarao K."/>
            <person name="Dobinson K."/>
            <person name="Veronese P."/>
            <person name="Kang S."/>
            <person name="Gold S.E."/>
            <person name="Young S."/>
            <person name="Jaffe D."/>
            <person name="Gnerre S."/>
            <person name="Berlin A."/>
            <person name="Heiman D."/>
            <person name="Hepburn T."/>
            <person name="Sykes S."/>
            <person name="Alvarado L."/>
            <person name="Kodira C.D."/>
            <person name="Lander E."/>
            <person name="Galagan J."/>
            <person name="Nusbaum C."/>
            <person name="Birren B."/>
        </authorList>
    </citation>
    <scope>NUCLEOTIDE SEQUENCE [LARGE SCALE GENOMIC DNA]</scope>
    <source>
        <strain evidence="19">VdLs.17 / ATCC MYA-4575 / FGSC 10137</strain>
    </source>
</reference>
<organism evidence="18 19">
    <name type="scientific">Verticillium dahliae (strain VdLs.17 / ATCC MYA-4575 / FGSC 10137)</name>
    <name type="common">Verticillium wilt</name>
    <dbReference type="NCBI Taxonomy" id="498257"/>
    <lineage>
        <taxon>Eukaryota</taxon>
        <taxon>Fungi</taxon>
        <taxon>Dikarya</taxon>
        <taxon>Ascomycota</taxon>
        <taxon>Pezizomycotina</taxon>
        <taxon>Sordariomycetes</taxon>
        <taxon>Hypocreomycetidae</taxon>
        <taxon>Glomerellales</taxon>
        <taxon>Plectosphaerellaceae</taxon>
        <taxon>Verticillium</taxon>
    </lineage>
</organism>
<evidence type="ECO:0000256" key="5">
    <source>
        <dbReference type="ARBA" id="ARBA00022525"/>
    </source>
</evidence>
<evidence type="ECO:0000256" key="14">
    <source>
        <dbReference type="PROSITE-ProRule" id="PRU01356"/>
    </source>
</evidence>
<sequence length="473" mass="52014">MAVEIPETVPGLLALIPQCAMACVMDTIQVGNCSIASIKSLEECICPSIVLQSALSDCVQLSCHFEDQVKAVGVEAAVCAAYPRPSRSKEVKTIAMVFTVVTFPIVGLRFLSRWTATSGFWWDDWTVLAAIVFLAGLAGIEIASAELGFGMHYWHVSPENGTILLQLFYAVQMLYILIQVFAKMSILLFFSRIFQVRWFLVTVRAFIAFLILHGLLFVLLVAFQCMPVSSVWDRSNDNRTCINMTAVGYAGAAFSIIEDLVIRALICRRKKAKRAEDLPEPKVLVAGSTFRLPASLPGMGLEDLLGGPYEAASPGTLSQASEDEDANEEEDEEEDSNARPTRATPTKCPMCDLAVDEDLLRTFSKGRPLSISQQINLLALPPLVLKLSKFVRHHWSQMSTRASSTNNNKSRQSTLSIPGSKGFEKMPRSPEEGGYPMSPLSPQGNDKRVDAITISDGFDSGRDLESLSIDRRF</sequence>
<feature type="transmembrane region" description="Helical" evidence="16">
    <location>
        <begin position="202"/>
        <end position="226"/>
    </location>
</feature>
<evidence type="ECO:0000256" key="1">
    <source>
        <dbReference type="ARBA" id="ARBA00004141"/>
    </source>
</evidence>
<gene>
    <name evidence="18" type="ORF">VDAG_06141</name>
</gene>
<protein>
    <submittedName>
        <fullName evidence="18">Integral membrane protein</fullName>
    </submittedName>
</protein>
<comment type="subcellular location">
    <subcellularLocation>
        <location evidence="2">Membrane</location>
        <topology evidence="2">Lipid-anchor</topology>
        <topology evidence="2">GPI-anchor</topology>
    </subcellularLocation>
    <subcellularLocation>
        <location evidence="1">Membrane</location>
        <topology evidence="1">Multi-pass membrane protein</topology>
    </subcellularLocation>
    <subcellularLocation>
        <location evidence="3">Secreted</location>
    </subcellularLocation>
</comment>
<dbReference type="AlphaFoldDB" id="G2X8K0"/>
<dbReference type="Pfam" id="PF20684">
    <property type="entry name" value="Fung_rhodopsin"/>
    <property type="match status" value="1"/>
</dbReference>
<dbReference type="Proteomes" id="UP000001611">
    <property type="component" value="Unassembled WGS sequence"/>
</dbReference>
<keyword evidence="8" id="KW-0732">Signal</keyword>
<feature type="domain" description="CFEM" evidence="17">
    <location>
        <begin position="1"/>
        <end position="104"/>
    </location>
</feature>
<dbReference type="EMBL" id="DS572707">
    <property type="protein sequence ID" value="EGY15287.1"/>
    <property type="molecule type" value="Genomic_DNA"/>
</dbReference>
<keyword evidence="6" id="KW-0336">GPI-anchor</keyword>
<dbReference type="PANTHER" id="PTHR33048:SF47">
    <property type="entry name" value="INTEGRAL MEMBRANE PROTEIN-RELATED"/>
    <property type="match status" value="1"/>
</dbReference>
<feature type="transmembrane region" description="Helical" evidence="16">
    <location>
        <begin position="93"/>
        <end position="112"/>
    </location>
</feature>
<dbReference type="InterPro" id="IPR052337">
    <property type="entry name" value="SAT4-like"/>
</dbReference>
<evidence type="ECO:0000256" key="13">
    <source>
        <dbReference type="ARBA" id="ARBA00038359"/>
    </source>
</evidence>
<name>G2X8K0_VERDV</name>
<evidence type="ECO:0000256" key="7">
    <source>
        <dbReference type="ARBA" id="ARBA00022692"/>
    </source>
</evidence>
<keyword evidence="6" id="KW-0325">Glycoprotein</keyword>
<proteinExistence type="inferred from homology"/>
<evidence type="ECO:0000256" key="8">
    <source>
        <dbReference type="ARBA" id="ARBA00022729"/>
    </source>
</evidence>
<feature type="region of interest" description="Disordered" evidence="15">
    <location>
        <begin position="399"/>
        <end position="447"/>
    </location>
</feature>
<keyword evidence="5" id="KW-0964">Secreted</keyword>